<evidence type="ECO:0000313" key="2">
    <source>
        <dbReference type="EMBL" id="GHJ88157.1"/>
    </source>
</evidence>
<comment type="caution">
    <text evidence="2">The sequence shown here is derived from an EMBL/GenBank/DDBJ whole genome shotgun (WGS) entry which is preliminary data.</text>
</comment>
<sequence>MSTAPHSYSLVTAICDMVHPAADPVEENDSKQIHDDGGTGGRMDVSCPEVQATTVVKISQIPDTSSAAPGREHPPWPSLSDAVSDVSSRVPIFSPSSSFGFINALRPERVAEPYAESFRASQVQGFLYQGRKKSSSSIHDGVCAIKETRTDDALLPVPLSLPRSDSSSLTTALGLHLTRSLLSAQRYLAEDPMIHFARRETFFVAQLPVYPVASPVDFTGRDNSNHERATRFHDEIDPVARDDPLILDFIVGSGIMSREKRKPTKHNSR</sequence>
<gene>
    <name evidence="2" type="ORF">NliqN6_4559</name>
</gene>
<accession>A0A8H3TW04</accession>
<evidence type="ECO:0000313" key="3">
    <source>
        <dbReference type="Proteomes" id="UP000620104"/>
    </source>
</evidence>
<feature type="region of interest" description="Disordered" evidence="1">
    <location>
        <begin position="59"/>
        <end position="81"/>
    </location>
</feature>
<feature type="region of interest" description="Disordered" evidence="1">
    <location>
        <begin position="22"/>
        <end position="44"/>
    </location>
</feature>
<dbReference type="Proteomes" id="UP000620104">
    <property type="component" value="Unassembled WGS sequence"/>
</dbReference>
<keyword evidence="3" id="KW-1185">Reference proteome</keyword>
<feature type="compositionally biased region" description="Basic and acidic residues" evidence="1">
    <location>
        <begin position="28"/>
        <end position="37"/>
    </location>
</feature>
<name>A0A8H3TW04_9TREE</name>
<protein>
    <submittedName>
        <fullName evidence="2">Uncharacterized protein</fullName>
    </submittedName>
</protein>
<proteinExistence type="predicted"/>
<dbReference type="EMBL" id="BLZA01000028">
    <property type="protein sequence ID" value="GHJ88157.1"/>
    <property type="molecule type" value="Genomic_DNA"/>
</dbReference>
<reference evidence="2" key="1">
    <citation type="submission" date="2020-07" db="EMBL/GenBank/DDBJ databases">
        <title>Draft Genome Sequence of a Deep-Sea Yeast, Naganishia (Cryptococcus) liquefaciens strain N6.</title>
        <authorList>
            <person name="Han Y.W."/>
            <person name="Kajitani R."/>
            <person name="Morimoto H."/>
            <person name="Parhat M."/>
            <person name="Tsubouchi H."/>
            <person name="Bakenova O."/>
            <person name="Ogata M."/>
            <person name="Argunhan B."/>
            <person name="Aoki R."/>
            <person name="Kajiwara S."/>
            <person name="Itoh T."/>
            <person name="Iwasaki H."/>
        </authorList>
    </citation>
    <scope>NUCLEOTIDE SEQUENCE</scope>
    <source>
        <strain evidence="2">N6</strain>
    </source>
</reference>
<evidence type="ECO:0000256" key="1">
    <source>
        <dbReference type="SAM" id="MobiDB-lite"/>
    </source>
</evidence>
<dbReference type="AlphaFoldDB" id="A0A8H3TW04"/>
<organism evidence="2 3">
    <name type="scientific">Naganishia liquefaciens</name>
    <dbReference type="NCBI Taxonomy" id="104408"/>
    <lineage>
        <taxon>Eukaryota</taxon>
        <taxon>Fungi</taxon>
        <taxon>Dikarya</taxon>
        <taxon>Basidiomycota</taxon>
        <taxon>Agaricomycotina</taxon>
        <taxon>Tremellomycetes</taxon>
        <taxon>Filobasidiales</taxon>
        <taxon>Filobasidiaceae</taxon>
        <taxon>Naganishia</taxon>
    </lineage>
</organism>